<dbReference type="AlphaFoldDB" id="A0A131ZAR4"/>
<dbReference type="EMBL" id="GEDV01001246">
    <property type="protein sequence ID" value="JAP87311.1"/>
    <property type="molecule type" value="Transcribed_RNA"/>
</dbReference>
<evidence type="ECO:0000313" key="2">
    <source>
        <dbReference type="EMBL" id="JAP87311.1"/>
    </source>
</evidence>
<feature type="non-terminal residue" evidence="2">
    <location>
        <position position="1"/>
    </location>
</feature>
<accession>A0A131ZAR4</accession>
<proteinExistence type="predicted"/>
<name>A0A131ZAR4_RHIAP</name>
<evidence type="ECO:0000256" key="1">
    <source>
        <dbReference type="SAM" id="MobiDB-lite"/>
    </source>
</evidence>
<protein>
    <submittedName>
        <fullName evidence="2">Uncharacterized protein</fullName>
    </submittedName>
</protein>
<reference evidence="2" key="1">
    <citation type="journal article" date="2016" name="Ticks Tick Borne Dis.">
        <title>De novo assembly and annotation of the salivary gland transcriptome of Rhipicephalus appendiculatus male and female ticks during blood feeding.</title>
        <authorList>
            <person name="de Castro M.H."/>
            <person name="de Klerk D."/>
            <person name="Pienaar R."/>
            <person name="Latif A.A."/>
            <person name="Rees D.J."/>
            <person name="Mans B.J."/>
        </authorList>
    </citation>
    <scope>NUCLEOTIDE SEQUENCE</scope>
    <source>
        <tissue evidence="2">Salivary glands</tissue>
    </source>
</reference>
<organism evidence="2">
    <name type="scientific">Rhipicephalus appendiculatus</name>
    <name type="common">Brown ear tick</name>
    <dbReference type="NCBI Taxonomy" id="34631"/>
    <lineage>
        <taxon>Eukaryota</taxon>
        <taxon>Metazoa</taxon>
        <taxon>Ecdysozoa</taxon>
        <taxon>Arthropoda</taxon>
        <taxon>Chelicerata</taxon>
        <taxon>Arachnida</taxon>
        <taxon>Acari</taxon>
        <taxon>Parasitiformes</taxon>
        <taxon>Ixodida</taxon>
        <taxon>Ixodoidea</taxon>
        <taxon>Ixodidae</taxon>
        <taxon>Rhipicephalinae</taxon>
        <taxon>Rhipicephalus</taxon>
        <taxon>Rhipicephalus</taxon>
    </lineage>
</organism>
<feature type="region of interest" description="Disordered" evidence="1">
    <location>
        <begin position="61"/>
        <end position="87"/>
    </location>
</feature>
<sequence length="87" mass="9872">NLLSLLSKITRQCRHRREYHSHQPLADLSMARSVVTEAAAGGRDLSTRARAIAMKIRVFEQKKKEKKRSRSRGARDVFSFPVPSLPA</sequence>